<evidence type="ECO:0008006" key="4">
    <source>
        <dbReference type="Google" id="ProtNLM"/>
    </source>
</evidence>
<keyword evidence="1" id="KW-0472">Membrane</keyword>
<keyword evidence="3" id="KW-1185">Reference proteome</keyword>
<feature type="transmembrane region" description="Helical" evidence="1">
    <location>
        <begin position="41"/>
        <end position="59"/>
    </location>
</feature>
<evidence type="ECO:0000313" key="3">
    <source>
        <dbReference type="Proteomes" id="UP001499987"/>
    </source>
</evidence>
<organism evidence="2 3">
    <name type="scientific">Kitasatospora arboriphila</name>
    <dbReference type="NCBI Taxonomy" id="258052"/>
    <lineage>
        <taxon>Bacteria</taxon>
        <taxon>Bacillati</taxon>
        <taxon>Actinomycetota</taxon>
        <taxon>Actinomycetes</taxon>
        <taxon>Kitasatosporales</taxon>
        <taxon>Streptomycetaceae</taxon>
        <taxon>Kitasatospora</taxon>
    </lineage>
</organism>
<evidence type="ECO:0000256" key="1">
    <source>
        <dbReference type="SAM" id="Phobius"/>
    </source>
</evidence>
<dbReference type="EMBL" id="BAAALD010000134">
    <property type="protein sequence ID" value="GAA1122851.1"/>
    <property type="molecule type" value="Genomic_DNA"/>
</dbReference>
<protein>
    <recommendedName>
        <fullName evidence="4">DUF3995 domain-containing protein</fullName>
    </recommendedName>
</protein>
<keyword evidence="1" id="KW-0812">Transmembrane</keyword>
<feature type="transmembrane region" description="Helical" evidence="1">
    <location>
        <begin position="120"/>
        <end position="142"/>
    </location>
</feature>
<accession>A0ABN1U7Q1</accession>
<reference evidence="2 3" key="1">
    <citation type="journal article" date="2019" name="Int. J. Syst. Evol. Microbiol.">
        <title>The Global Catalogue of Microorganisms (GCM) 10K type strain sequencing project: providing services to taxonomists for standard genome sequencing and annotation.</title>
        <authorList>
            <consortium name="The Broad Institute Genomics Platform"/>
            <consortium name="The Broad Institute Genome Sequencing Center for Infectious Disease"/>
            <person name="Wu L."/>
            <person name="Ma J."/>
        </authorList>
    </citation>
    <scope>NUCLEOTIDE SEQUENCE [LARGE SCALE GENOMIC DNA]</scope>
    <source>
        <strain evidence="2 3">JCM 13002</strain>
    </source>
</reference>
<sequence>MSVLLPPAAIGHRRRWWGDCPRCSRTGRPLDPDRRARPPRWALWAAYGAVASCWLRILAQYALGFAGPGRLDTAQAASLAVFEVGFVLAGTVLPLSLVHRWGQVFPGWMPLVGRRRVPRLLPLGPACAISVGLLVYFGVGIGQLVGETVHPVAHDGALPLSFLWVAMPAYWLWGLGLGVAALSYHRRTRPPCRACGR</sequence>
<gene>
    <name evidence="2" type="ORF">GCM10009663_72720</name>
</gene>
<evidence type="ECO:0000313" key="2">
    <source>
        <dbReference type="EMBL" id="GAA1122851.1"/>
    </source>
</evidence>
<keyword evidence="1" id="KW-1133">Transmembrane helix</keyword>
<comment type="caution">
    <text evidence="2">The sequence shown here is derived from an EMBL/GenBank/DDBJ whole genome shotgun (WGS) entry which is preliminary data.</text>
</comment>
<dbReference type="Proteomes" id="UP001499987">
    <property type="component" value="Unassembled WGS sequence"/>
</dbReference>
<name>A0ABN1U7Q1_9ACTN</name>
<feature type="transmembrane region" description="Helical" evidence="1">
    <location>
        <begin position="79"/>
        <end position="99"/>
    </location>
</feature>
<proteinExistence type="predicted"/>
<feature type="transmembrane region" description="Helical" evidence="1">
    <location>
        <begin position="162"/>
        <end position="184"/>
    </location>
</feature>